<dbReference type="STRING" id="217511.GCA_001463845_01459"/>
<feature type="transmembrane region" description="Helical" evidence="1">
    <location>
        <begin position="140"/>
        <end position="161"/>
    </location>
</feature>
<dbReference type="eggNOG" id="ENOG5030IR3">
    <property type="taxonomic scope" value="Bacteria"/>
</dbReference>
<dbReference type="Pfam" id="PF11911">
    <property type="entry name" value="DUF3429"/>
    <property type="match status" value="1"/>
</dbReference>
<dbReference type="PANTHER" id="PTHR15887">
    <property type="entry name" value="TRANSMEMBRANE PROTEIN 69"/>
    <property type="match status" value="1"/>
</dbReference>
<organism evidence="2 3">
    <name type="scientific">Fulvimarina pelagi HTCC2506</name>
    <dbReference type="NCBI Taxonomy" id="314231"/>
    <lineage>
        <taxon>Bacteria</taxon>
        <taxon>Pseudomonadati</taxon>
        <taxon>Pseudomonadota</taxon>
        <taxon>Alphaproteobacteria</taxon>
        <taxon>Hyphomicrobiales</taxon>
        <taxon>Aurantimonadaceae</taxon>
        <taxon>Fulvimarina</taxon>
    </lineage>
</organism>
<dbReference type="InterPro" id="IPR021836">
    <property type="entry name" value="DUF3429"/>
</dbReference>
<protein>
    <recommendedName>
        <fullName evidence="4">DUF3429 domain-containing protein</fullName>
    </recommendedName>
</protein>
<dbReference type="HOGENOM" id="CLU_045137_3_1_5"/>
<accession>Q0FZY4</accession>
<proteinExistence type="predicted"/>
<evidence type="ECO:0000313" key="3">
    <source>
        <dbReference type="Proteomes" id="UP000004310"/>
    </source>
</evidence>
<evidence type="ECO:0000313" key="2">
    <source>
        <dbReference type="EMBL" id="EAU40457.1"/>
    </source>
</evidence>
<name>Q0FZY4_9HYPH</name>
<gene>
    <name evidence="2" type="ORF">FP2506_04491</name>
</gene>
<keyword evidence="1" id="KW-0472">Membrane</keyword>
<dbReference type="PANTHER" id="PTHR15887:SF1">
    <property type="entry name" value="TRANSMEMBRANE PROTEIN 69"/>
    <property type="match status" value="1"/>
</dbReference>
<keyword evidence="3" id="KW-1185">Reference proteome</keyword>
<comment type="caution">
    <text evidence="2">The sequence shown here is derived from an EMBL/GenBank/DDBJ whole genome shotgun (WGS) entry which is preliminary data.</text>
</comment>
<feature type="transmembrane region" description="Helical" evidence="1">
    <location>
        <begin position="92"/>
        <end position="120"/>
    </location>
</feature>
<dbReference type="Proteomes" id="UP000004310">
    <property type="component" value="Unassembled WGS sequence"/>
</dbReference>
<dbReference type="RefSeq" id="WP_007066043.1">
    <property type="nucleotide sequence ID" value="NZ_DS022272.1"/>
</dbReference>
<feature type="transmembrane region" description="Helical" evidence="1">
    <location>
        <begin position="27"/>
        <end position="47"/>
    </location>
</feature>
<keyword evidence="1" id="KW-1133">Transmembrane helix</keyword>
<keyword evidence="1" id="KW-0812">Transmembrane</keyword>
<feature type="transmembrane region" description="Helical" evidence="1">
    <location>
        <begin position="53"/>
        <end position="80"/>
    </location>
</feature>
<reference evidence="2 3" key="1">
    <citation type="journal article" date="2010" name="J. Bacteriol.">
        <title>Genome sequence of Fulvimarina pelagi HTCC2506T, a Mn(II)-oxidizing alphaproteobacterium possessing an aerobic anoxygenic photosynthetic gene cluster and Xanthorhodopsin.</title>
        <authorList>
            <person name="Kang I."/>
            <person name="Oh H.M."/>
            <person name="Lim S.I."/>
            <person name="Ferriera S."/>
            <person name="Giovannoni S.J."/>
            <person name="Cho J.C."/>
        </authorList>
    </citation>
    <scope>NUCLEOTIDE SEQUENCE [LARGE SCALE GENOMIC DNA]</scope>
    <source>
        <strain evidence="2 3">HTCC2506</strain>
    </source>
</reference>
<dbReference type="AlphaFoldDB" id="Q0FZY4"/>
<dbReference type="EMBL" id="AATP01000007">
    <property type="protein sequence ID" value="EAU40457.1"/>
    <property type="molecule type" value="Genomic_DNA"/>
</dbReference>
<sequence>MSSAHSRSDEAIAERGGEKQTTPIRTAWVLGLGGLLPFVLLSGVLIYGGNSTIAYATIVLALNAYSATILAFLGGIRWGFGLRPTGHQRHELILSVLPSLAGWVLVMVSAPYAFAGFALSFAAQGAWDLISVRRGKLPSWFGRLRLVLTLVVVICHTGVFLRTF</sequence>
<evidence type="ECO:0000256" key="1">
    <source>
        <dbReference type="SAM" id="Phobius"/>
    </source>
</evidence>
<evidence type="ECO:0008006" key="4">
    <source>
        <dbReference type="Google" id="ProtNLM"/>
    </source>
</evidence>